<evidence type="ECO:0008006" key="3">
    <source>
        <dbReference type="Google" id="ProtNLM"/>
    </source>
</evidence>
<gene>
    <name evidence="1" type="ORF">BKK47_09635</name>
</gene>
<name>A0A1V3ICW2_9PAST</name>
<dbReference type="AlphaFoldDB" id="A0A1V3ICW2"/>
<proteinExistence type="predicted"/>
<dbReference type="STRING" id="1908257.BKK47_09635"/>
<organism evidence="1 2">
    <name type="scientific">Rodentibacter mrazii</name>
    <dbReference type="NCBI Taxonomy" id="1908257"/>
    <lineage>
        <taxon>Bacteria</taxon>
        <taxon>Pseudomonadati</taxon>
        <taxon>Pseudomonadota</taxon>
        <taxon>Gammaproteobacteria</taxon>
        <taxon>Pasteurellales</taxon>
        <taxon>Pasteurellaceae</taxon>
        <taxon>Rodentibacter</taxon>
    </lineage>
</organism>
<evidence type="ECO:0000313" key="1">
    <source>
        <dbReference type="EMBL" id="OOF38253.1"/>
    </source>
</evidence>
<comment type="caution">
    <text evidence="1">The sequence shown here is derived from an EMBL/GenBank/DDBJ whole genome shotgun (WGS) entry which is preliminary data.</text>
</comment>
<dbReference type="EMBL" id="MLHG01000070">
    <property type="protein sequence ID" value="OOF38253.1"/>
    <property type="molecule type" value="Genomic_DNA"/>
</dbReference>
<dbReference type="Proteomes" id="UP000189426">
    <property type="component" value="Unassembled WGS sequence"/>
</dbReference>
<reference evidence="1 2" key="1">
    <citation type="submission" date="2016-10" db="EMBL/GenBank/DDBJ databases">
        <title>Rodentibacter gen. nov. and new species.</title>
        <authorList>
            <person name="Christensen H."/>
        </authorList>
    </citation>
    <scope>NUCLEOTIDE SEQUENCE [LARGE SCALE GENOMIC DNA]</scope>
    <source>
        <strain evidence="1 2">Ppn418</strain>
    </source>
</reference>
<accession>A0A1V3ICW2</accession>
<dbReference type="RefSeq" id="WP_244149132.1">
    <property type="nucleotide sequence ID" value="NZ_MLHG01000070.1"/>
</dbReference>
<keyword evidence="2" id="KW-1185">Reference proteome</keyword>
<sequence length="85" mass="9701">MRVQILLSAIGDYMPKYQQPGIKPHQALADEITQKAKEVWNARQPGESAVRFLQKMPAKHGSHFRFLEVTQKDENTLLVSGGRRQ</sequence>
<protein>
    <recommendedName>
        <fullName evidence="3">Hemophilus-specific protein</fullName>
    </recommendedName>
</protein>
<evidence type="ECO:0000313" key="2">
    <source>
        <dbReference type="Proteomes" id="UP000189426"/>
    </source>
</evidence>